<proteinExistence type="predicted"/>
<organism evidence="1">
    <name type="scientific">Anguilla anguilla</name>
    <name type="common">European freshwater eel</name>
    <name type="synonym">Muraena anguilla</name>
    <dbReference type="NCBI Taxonomy" id="7936"/>
    <lineage>
        <taxon>Eukaryota</taxon>
        <taxon>Metazoa</taxon>
        <taxon>Chordata</taxon>
        <taxon>Craniata</taxon>
        <taxon>Vertebrata</taxon>
        <taxon>Euteleostomi</taxon>
        <taxon>Actinopterygii</taxon>
        <taxon>Neopterygii</taxon>
        <taxon>Teleostei</taxon>
        <taxon>Anguilliformes</taxon>
        <taxon>Anguillidae</taxon>
        <taxon>Anguilla</taxon>
    </lineage>
</organism>
<dbReference type="EMBL" id="GBXM01071160">
    <property type="protein sequence ID" value="JAH37417.1"/>
    <property type="molecule type" value="Transcribed_RNA"/>
</dbReference>
<reference evidence="1" key="2">
    <citation type="journal article" date="2015" name="Fish Shellfish Immunol.">
        <title>Early steps in the European eel (Anguilla anguilla)-Vibrio vulnificus interaction in the gills: Role of the RtxA13 toxin.</title>
        <authorList>
            <person name="Callol A."/>
            <person name="Pajuelo D."/>
            <person name="Ebbesson L."/>
            <person name="Teles M."/>
            <person name="MacKenzie S."/>
            <person name="Amaro C."/>
        </authorList>
    </citation>
    <scope>NUCLEOTIDE SEQUENCE</scope>
</reference>
<evidence type="ECO:0000313" key="1">
    <source>
        <dbReference type="EMBL" id="JAH37417.1"/>
    </source>
</evidence>
<sequence>MVLPSRVFDTLVPDYGYTPC</sequence>
<name>A0A0E9S879_ANGAN</name>
<dbReference type="AlphaFoldDB" id="A0A0E9S879"/>
<reference evidence="1" key="1">
    <citation type="submission" date="2014-11" db="EMBL/GenBank/DDBJ databases">
        <authorList>
            <person name="Amaro Gonzalez C."/>
        </authorList>
    </citation>
    <scope>NUCLEOTIDE SEQUENCE</scope>
</reference>
<protein>
    <submittedName>
        <fullName evidence="1">Uncharacterized protein</fullName>
    </submittedName>
</protein>
<accession>A0A0E9S879</accession>